<feature type="region of interest" description="Disordered" evidence="4">
    <location>
        <begin position="359"/>
        <end position="394"/>
    </location>
</feature>
<feature type="transmembrane region" description="Helical" evidence="5">
    <location>
        <begin position="128"/>
        <end position="149"/>
    </location>
</feature>
<evidence type="ECO:0000256" key="4">
    <source>
        <dbReference type="SAM" id="MobiDB-lite"/>
    </source>
</evidence>
<accession>A0A915A8Z1</accession>
<feature type="region of interest" description="Disordered" evidence="4">
    <location>
        <begin position="287"/>
        <end position="347"/>
    </location>
</feature>
<keyword evidence="6" id="KW-1185">Reference proteome</keyword>
<feature type="transmembrane region" description="Helical" evidence="5">
    <location>
        <begin position="703"/>
        <end position="725"/>
    </location>
</feature>
<evidence type="ECO:0000313" key="8">
    <source>
        <dbReference type="WBParaSite" id="PgR003_g090_t03"/>
    </source>
</evidence>
<organism evidence="6 8">
    <name type="scientific">Parascaris univalens</name>
    <name type="common">Nematode worm</name>
    <dbReference type="NCBI Taxonomy" id="6257"/>
    <lineage>
        <taxon>Eukaryota</taxon>
        <taxon>Metazoa</taxon>
        <taxon>Ecdysozoa</taxon>
        <taxon>Nematoda</taxon>
        <taxon>Chromadorea</taxon>
        <taxon>Rhabditida</taxon>
        <taxon>Spirurina</taxon>
        <taxon>Ascaridomorpha</taxon>
        <taxon>Ascaridoidea</taxon>
        <taxon>Ascarididae</taxon>
        <taxon>Parascaris</taxon>
    </lineage>
</organism>
<evidence type="ECO:0000313" key="6">
    <source>
        <dbReference type="Proteomes" id="UP000887569"/>
    </source>
</evidence>
<feature type="transmembrane region" description="Helical" evidence="5">
    <location>
        <begin position="187"/>
        <end position="209"/>
    </location>
</feature>
<dbReference type="PANTHER" id="PTHR23121:SF9">
    <property type="entry name" value="SODIUM-DEPENDENT GLUCOSE TRANSPORTER 1"/>
    <property type="match status" value="1"/>
</dbReference>
<evidence type="ECO:0000256" key="5">
    <source>
        <dbReference type="SAM" id="Phobius"/>
    </source>
</evidence>
<feature type="transmembrane region" description="Helical" evidence="5">
    <location>
        <begin position="552"/>
        <end position="573"/>
    </location>
</feature>
<dbReference type="Proteomes" id="UP000887569">
    <property type="component" value="Unplaced"/>
</dbReference>
<evidence type="ECO:0000256" key="2">
    <source>
        <dbReference type="ARBA" id="ARBA00022989"/>
    </source>
</evidence>
<evidence type="ECO:0000256" key="1">
    <source>
        <dbReference type="ARBA" id="ARBA00022692"/>
    </source>
</evidence>
<feature type="compositionally biased region" description="Polar residues" evidence="4">
    <location>
        <begin position="359"/>
        <end position="382"/>
    </location>
</feature>
<proteinExistence type="predicted"/>
<dbReference type="WBParaSite" id="PgR003_g090_t02">
    <property type="protein sequence ID" value="PgR003_g090_t02"/>
    <property type="gene ID" value="PgR003_g090"/>
</dbReference>
<feature type="transmembrane region" description="Helical" evidence="5">
    <location>
        <begin position="161"/>
        <end position="181"/>
    </location>
</feature>
<feature type="transmembrane region" description="Helical" evidence="5">
    <location>
        <begin position="216"/>
        <end position="240"/>
    </location>
</feature>
<feature type="compositionally biased region" description="Basic and acidic residues" evidence="4">
    <location>
        <begin position="308"/>
        <end position="324"/>
    </location>
</feature>
<reference evidence="7 8" key="1">
    <citation type="submission" date="2022-11" db="UniProtKB">
        <authorList>
            <consortium name="WormBaseParasite"/>
        </authorList>
    </citation>
    <scope>IDENTIFICATION</scope>
</reference>
<feature type="transmembrane region" description="Helical" evidence="5">
    <location>
        <begin position="615"/>
        <end position="633"/>
    </location>
</feature>
<keyword evidence="2 5" id="KW-1133">Transmembrane helix</keyword>
<sequence>MKRLLMDINEDSEILSKLGILSSKASSATKNSPRKGDDFIDVKMDDWKWETDEPTDASDAEQSEEDFAYDKHTLLEEHTARQGNTRRTGGITCTNVLLSSSFIALGLSSSILGPTLPDIGLATNSNGILPLSYVICSNAFGYLLGNVILSRLFTRLSPMMFLLFCVLGTAPSLLLIASSSSLSVVNFYSFMLGILLGSIHRGALIVMYGKGGGVRALFTLHVFLALGACMAPLMSAPFVFNTIRSGGLSPSTLTAEHLLLKRELHSVNFLNESDFGIKDLNSTGNIATAVPKPKRPDHVVGQGSLIEPKSKENELKRMEVEKKNKQVGKQSPTKNCSSTGNSTNCIEQDLSDTSKNLLPKNEATSQRDPLHETVSNTGGNLVNPSTNPSSSSLPINASKLSSDISTASTVTSRIAASTTPVLHIKVQPVVTPSSISDRKRFDAANVTGEIVDSGLSSVIPSTNRTRQFDESAMWEIVKQQVADLNDMKLLYAIIALLCCCCAIPFIVSFVCCCEQLSMVPDLQIAKLRRDPEKCRDVANDGLLCYWRWLARFYFMLIGGVEMSLGGLLTLYVLGIFPDQPSQLDGALVTSAFWAGILLMRILCVFSLRLGNSPRLMQFFLLVACAICGFNVYYPSATPQAASLQLFLIGTFVSVLLPGVLGWLDTQLVLSRLSSTTLYGASISVGRIVVPYLSAVLMSKYASVSYLFLLCCACLGIAFLLLLSLVRAIRTVARLNAINQLSDTIMANDGNENTRVHCAAQNETRNGKYMALVESDDMEMDTLVDVEEQAEDEL</sequence>
<evidence type="ECO:0000313" key="7">
    <source>
        <dbReference type="WBParaSite" id="PgR003_g090_t02"/>
    </source>
</evidence>
<protein>
    <submittedName>
        <fullName evidence="7 8">Major facilitator superfamily (MFS) profile domain-containing protein</fullName>
    </submittedName>
</protein>
<feature type="compositionally biased region" description="Low complexity" evidence="4">
    <location>
        <begin position="383"/>
        <end position="394"/>
    </location>
</feature>
<keyword evidence="3 5" id="KW-0472">Membrane</keyword>
<feature type="transmembrane region" description="Helical" evidence="5">
    <location>
        <begin position="675"/>
        <end position="697"/>
    </location>
</feature>
<feature type="transmembrane region" description="Helical" evidence="5">
    <location>
        <begin position="585"/>
        <end position="603"/>
    </location>
</feature>
<name>A0A915A8Z1_PARUN</name>
<keyword evidence="1 5" id="KW-0812">Transmembrane</keyword>
<dbReference type="InterPro" id="IPR036259">
    <property type="entry name" value="MFS_trans_sf"/>
</dbReference>
<feature type="transmembrane region" description="Helical" evidence="5">
    <location>
        <begin position="645"/>
        <end position="663"/>
    </location>
</feature>
<feature type="transmembrane region" description="Helical" evidence="5">
    <location>
        <begin position="489"/>
        <end position="513"/>
    </location>
</feature>
<feature type="transmembrane region" description="Helical" evidence="5">
    <location>
        <begin position="96"/>
        <end position="116"/>
    </location>
</feature>
<dbReference type="SUPFAM" id="SSF103473">
    <property type="entry name" value="MFS general substrate transporter"/>
    <property type="match status" value="2"/>
</dbReference>
<feature type="compositionally biased region" description="Polar residues" evidence="4">
    <location>
        <begin position="327"/>
        <end position="347"/>
    </location>
</feature>
<dbReference type="AlphaFoldDB" id="A0A915A8Z1"/>
<evidence type="ECO:0000256" key="3">
    <source>
        <dbReference type="ARBA" id="ARBA00023136"/>
    </source>
</evidence>
<dbReference type="PANTHER" id="PTHR23121">
    <property type="entry name" value="SODIUM-DEPENDENT GLUCOSE TRANSPORTER 1"/>
    <property type="match status" value="1"/>
</dbReference>
<dbReference type="WBParaSite" id="PgR003_g090_t03">
    <property type="protein sequence ID" value="PgR003_g090_t03"/>
    <property type="gene ID" value="PgR003_g090"/>
</dbReference>